<accession>A0ACB9L8R2</accession>
<protein>
    <submittedName>
        <fullName evidence="1">Uncharacterized protein</fullName>
    </submittedName>
</protein>
<evidence type="ECO:0000313" key="2">
    <source>
        <dbReference type="Proteomes" id="UP000828941"/>
    </source>
</evidence>
<keyword evidence="2" id="KW-1185">Reference proteome</keyword>
<gene>
    <name evidence="1" type="ORF">L6164_029321</name>
</gene>
<name>A0ACB9L8R2_BAUVA</name>
<comment type="caution">
    <text evidence="1">The sequence shown here is derived from an EMBL/GenBank/DDBJ whole genome shotgun (WGS) entry which is preliminary data.</text>
</comment>
<dbReference type="EMBL" id="CM039437">
    <property type="protein sequence ID" value="KAI4306002.1"/>
    <property type="molecule type" value="Genomic_DNA"/>
</dbReference>
<evidence type="ECO:0000313" key="1">
    <source>
        <dbReference type="EMBL" id="KAI4306002.1"/>
    </source>
</evidence>
<proteinExistence type="predicted"/>
<reference evidence="1 2" key="1">
    <citation type="journal article" date="2022" name="DNA Res.">
        <title>Chromosomal-level genome assembly of the orchid tree Bauhinia variegata (Leguminosae; Cercidoideae) supports the allotetraploid origin hypothesis of Bauhinia.</title>
        <authorList>
            <person name="Zhong Y."/>
            <person name="Chen Y."/>
            <person name="Zheng D."/>
            <person name="Pang J."/>
            <person name="Liu Y."/>
            <person name="Luo S."/>
            <person name="Meng S."/>
            <person name="Qian L."/>
            <person name="Wei D."/>
            <person name="Dai S."/>
            <person name="Zhou R."/>
        </authorList>
    </citation>
    <scope>NUCLEOTIDE SEQUENCE [LARGE SCALE GENOMIC DNA]</scope>
    <source>
        <strain evidence="1">BV-YZ2020</strain>
    </source>
</reference>
<dbReference type="Proteomes" id="UP000828941">
    <property type="component" value="Chromosome 12"/>
</dbReference>
<sequence>MGKKVSQATTLKISKNSNERHQFNSLIKVLKPKVYITDSSNFKNLVQELTGNGSSTTLSPPPLEPKVVENSLLISTQQDQTSPESGFEALVDQRDLEISFEASVSTETTTTTTTTTNSEELCYSAVISEEFDAIYKHMCLDDIGAVLEDQLLGADDLFAYQNLESVVFDVEPDQFYSCYEQIQQEDVSIYDYELSGLI</sequence>
<organism evidence="1 2">
    <name type="scientific">Bauhinia variegata</name>
    <name type="common">Purple orchid tree</name>
    <name type="synonym">Phanera variegata</name>
    <dbReference type="NCBI Taxonomy" id="167791"/>
    <lineage>
        <taxon>Eukaryota</taxon>
        <taxon>Viridiplantae</taxon>
        <taxon>Streptophyta</taxon>
        <taxon>Embryophyta</taxon>
        <taxon>Tracheophyta</taxon>
        <taxon>Spermatophyta</taxon>
        <taxon>Magnoliopsida</taxon>
        <taxon>eudicotyledons</taxon>
        <taxon>Gunneridae</taxon>
        <taxon>Pentapetalae</taxon>
        <taxon>rosids</taxon>
        <taxon>fabids</taxon>
        <taxon>Fabales</taxon>
        <taxon>Fabaceae</taxon>
        <taxon>Cercidoideae</taxon>
        <taxon>Cercideae</taxon>
        <taxon>Bauhiniinae</taxon>
        <taxon>Bauhinia</taxon>
    </lineage>
</organism>